<dbReference type="SMART" id="SM00346">
    <property type="entry name" value="HTH_ICLR"/>
    <property type="match status" value="1"/>
</dbReference>
<gene>
    <name evidence="7" type="ORF">J8J14_16680</name>
</gene>
<proteinExistence type="predicted"/>
<reference evidence="7 8" key="1">
    <citation type="submission" date="2021-03" db="EMBL/GenBank/DDBJ databases">
        <authorList>
            <person name="So Y."/>
        </authorList>
    </citation>
    <scope>NUCLEOTIDE SEQUENCE [LARGE SCALE GENOMIC DNA]</scope>
    <source>
        <strain evidence="7 8">SSH11</strain>
    </source>
</reference>
<evidence type="ECO:0000256" key="2">
    <source>
        <dbReference type="ARBA" id="ARBA00023125"/>
    </source>
</evidence>
<dbReference type="Gene3D" id="3.30.450.40">
    <property type="match status" value="1"/>
</dbReference>
<dbReference type="Pfam" id="PF01614">
    <property type="entry name" value="IclR_C"/>
    <property type="match status" value="1"/>
</dbReference>
<evidence type="ECO:0000256" key="1">
    <source>
        <dbReference type="ARBA" id="ARBA00023015"/>
    </source>
</evidence>
<dbReference type="InterPro" id="IPR050707">
    <property type="entry name" value="HTH_MetabolicPath_Reg"/>
</dbReference>
<sequence>MRIRKVIPGDARPARSAPGGEEAARDPQFVEAIARGFTILEAFTTRDSMLGNQEIAERSGLPRPTISRLTHTLTRLGYLEYLPRFAKYQLGIAAVALGQLALANMAVRGVARPLMEALSQRLGASVSLGRRDRLSMLYVEHAQPASAVALQLGLGSRLPLAVTAMGRAYYAVAQAEERAAIDQQIEERFPERWARVRDALHEAVDMHAALGFTISIGDWNREVHAAGAAIILPDGGIAAFNCGAPAFMLDRDRVLREAGPGVSEMARRVLSIASGKG</sequence>
<accession>A0ABS4AHA2</accession>
<dbReference type="Gene3D" id="1.10.10.10">
    <property type="entry name" value="Winged helix-like DNA-binding domain superfamily/Winged helix DNA-binding domain"/>
    <property type="match status" value="1"/>
</dbReference>
<feature type="region of interest" description="Disordered" evidence="4">
    <location>
        <begin position="1"/>
        <end position="25"/>
    </location>
</feature>
<dbReference type="PROSITE" id="PS51077">
    <property type="entry name" value="HTH_ICLR"/>
    <property type="match status" value="1"/>
</dbReference>
<evidence type="ECO:0000256" key="4">
    <source>
        <dbReference type="SAM" id="MobiDB-lite"/>
    </source>
</evidence>
<dbReference type="PROSITE" id="PS51078">
    <property type="entry name" value="ICLR_ED"/>
    <property type="match status" value="1"/>
</dbReference>
<keyword evidence="2" id="KW-0238">DNA-binding</keyword>
<feature type="domain" description="HTH iclR-type" evidence="5">
    <location>
        <begin position="30"/>
        <end position="92"/>
    </location>
</feature>
<dbReference type="SUPFAM" id="SSF46785">
    <property type="entry name" value="Winged helix' DNA-binding domain"/>
    <property type="match status" value="1"/>
</dbReference>
<evidence type="ECO:0000256" key="3">
    <source>
        <dbReference type="ARBA" id="ARBA00023163"/>
    </source>
</evidence>
<dbReference type="Pfam" id="PF09339">
    <property type="entry name" value="HTH_IclR"/>
    <property type="match status" value="1"/>
</dbReference>
<evidence type="ECO:0000313" key="7">
    <source>
        <dbReference type="EMBL" id="MBP0446412.1"/>
    </source>
</evidence>
<evidence type="ECO:0000313" key="8">
    <source>
        <dbReference type="Proteomes" id="UP000681594"/>
    </source>
</evidence>
<keyword evidence="3" id="KW-0804">Transcription</keyword>
<dbReference type="PANTHER" id="PTHR30136:SF33">
    <property type="entry name" value="TRANSCRIPTIONAL REGULATORY PROTEIN"/>
    <property type="match status" value="1"/>
</dbReference>
<feature type="domain" description="IclR-ED" evidence="6">
    <location>
        <begin position="93"/>
        <end position="275"/>
    </location>
</feature>
<evidence type="ECO:0000259" key="5">
    <source>
        <dbReference type="PROSITE" id="PS51077"/>
    </source>
</evidence>
<dbReference type="InterPro" id="IPR029016">
    <property type="entry name" value="GAF-like_dom_sf"/>
</dbReference>
<dbReference type="InterPro" id="IPR036388">
    <property type="entry name" value="WH-like_DNA-bd_sf"/>
</dbReference>
<dbReference type="Proteomes" id="UP000681594">
    <property type="component" value="Unassembled WGS sequence"/>
</dbReference>
<dbReference type="SUPFAM" id="SSF55781">
    <property type="entry name" value="GAF domain-like"/>
    <property type="match status" value="1"/>
</dbReference>
<dbReference type="EMBL" id="JAGIZB010000016">
    <property type="protein sequence ID" value="MBP0446412.1"/>
    <property type="molecule type" value="Genomic_DNA"/>
</dbReference>
<dbReference type="InterPro" id="IPR036390">
    <property type="entry name" value="WH_DNA-bd_sf"/>
</dbReference>
<dbReference type="RefSeq" id="WP_209380669.1">
    <property type="nucleotide sequence ID" value="NZ_JAGIZB010000016.1"/>
</dbReference>
<protein>
    <submittedName>
        <fullName evidence="7">IclR family transcriptional regulator</fullName>
    </submittedName>
</protein>
<name>A0ABS4AHA2_9PROT</name>
<evidence type="ECO:0000259" key="6">
    <source>
        <dbReference type="PROSITE" id="PS51078"/>
    </source>
</evidence>
<organism evidence="7 8">
    <name type="scientific">Pararoseomonas baculiformis</name>
    <dbReference type="NCBI Taxonomy" id="2820812"/>
    <lineage>
        <taxon>Bacteria</taxon>
        <taxon>Pseudomonadati</taxon>
        <taxon>Pseudomonadota</taxon>
        <taxon>Alphaproteobacteria</taxon>
        <taxon>Acetobacterales</taxon>
        <taxon>Acetobacteraceae</taxon>
        <taxon>Pararoseomonas</taxon>
    </lineage>
</organism>
<keyword evidence="8" id="KW-1185">Reference proteome</keyword>
<dbReference type="PANTHER" id="PTHR30136">
    <property type="entry name" value="HELIX-TURN-HELIX TRANSCRIPTIONAL REGULATOR, ICLR FAMILY"/>
    <property type="match status" value="1"/>
</dbReference>
<dbReference type="InterPro" id="IPR014757">
    <property type="entry name" value="Tscrpt_reg_IclR_C"/>
</dbReference>
<dbReference type="InterPro" id="IPR005471">
    <property type="entry name" value="Tscrpt_reg_IclR_N"/>
</dbReference>
<keyword evidence="1" id="KW-0805">Transcription regulation</keyword>
<comment type="caution">
    <text evidence="7">The sequence shown here is derived from an EMBL/GenBank/DDBJ whole genome shotgun (WGS) entry which is preliminary data.</text>
</comment>